<dbReference type="PANTHER" id="PTHR33231">
    <property type="entry name" value="30S RIBOSOMAL PROTEIN"/>
    <property type="match status" value="1"/>
</dbReference>
<gene>
    <name evidence="3" type="ORF">D5S18_18400</name>
</gene>
<proteinExistence type="predicted"/>
<dbReference type="InterPro" id="IPR038416">
    <property type="entry name" value="Ribosom_S30AE_C_sf"/>
</dbReference>
<dbReference type="EMBL" id="QZFU01000020">
    <property type="protein sequence ID" value="RJO74125.1"/>
    <property type="molecule type" value="Genomic_DNA"/>
</dbReference>
<sequence>MRSSGSQADSIKLTLRGAVPDGWAERAVAGLGGVLSRRGISGSMRVRISAASCLGGPILVQANATRGATPVRAQVVGTPGTAAGLAADRLERQLAGEKTAPRRWPDPARPALSMPTESRPIARHKACALLNGSAYEAISALNAMDYDAHLFTDAETGLDAVVYRAGPLGVRLARQLSLGPPASRLAGLTVSPHPAAHLGEDEAVAHLCRYGLPFLFFSDPADRRGRLLYRRYDGDLTLVAPRLDS</sequence>
<evidence type="ECO:0000259" key="2">
    <source>
        <dbReference type="Pfam" id="PF16321"/>
    </source>
</evidence>
<dbReference type="GO" id="GO:0022627">
    <property type="term" value="C:cytosolic small ribosomal subunit"/>
    <property type="evidence" value="ECO:0007669"/>
    <property type="project" value="TreeGrafter"/>
</dbReference>
<dbReference type="PANTHER" id="PTHR33231:SF1">
    <property type="entry name" value="30S RIBOSOMAL PROTEIN"/>
    <property type="match status" value="1"/>
</dbReference>
<dbReference type="Gene3D" id="3.30.505.50">
    <property type="entry name" value="Sigma 54 modulation/S30EA ribosomal protein, C-terminal domain"/>
    <property type="match status" value="2"/>
</dbReference>
<dbReference type="Proteomes" id="UP000266677">
    <property type="component" value="Unassembled WGS sequence"/>
</dbReference>
<reference evidence="3 4" key="1">
    <citation type="submission" date="2018-09" db="EMBL/GenBank/DDBJ databases">
        <title>YIM PH21274 draft genome.</title>
        <authorList>
            <person name="Miao C."/>
        </authorList>
    </citation>
    <scope>NUCLEOTIDE SEQUENCE [LARGE SCALE GENOMIC DNA]</scope>
    <source>
        <strain evidence="3 4">YIM PH 21724</strain>
    </source>
</reference>
<keyword evidence="4" id="KW-1185">Reference proteome</keyword>
<dbReference type="OrthoDB" id="3825664at2"/>
<name>A0A3A4KIA5_9NOCA</name>
<evidence type="ECO:0000313" key="4">
    <source>
        <dbReference type="Proteomes" id="UP000266677"/>
    </source>
</evidence>
<dbReference type="InterPro" id="IPR032528">
    <property type="entry name" value="Ribosom_S30AE_C"/>
</dbReference>
<accession>A0A3A4KIA5</accession>
<dbReference type="GO" id="GO:0043024">
    <property type="term" value="F:ribosomal small subunit binding"/>
    <property type="evidence" value="ECO:0007669"/>
    <property type="project" value="TreeGrafter"/>
</dbReference>
<dbReference type="InterPro" id="IPR050574">
    <property type="entry name" value="HPF/YfiA_ribosome-assoc"/>
</dbReference>
<evidence type="ECO:0000313" key="3">
    <source>
        <dbReference type="EMBL" id="RJO74125.1"/>
    </source>
</evidence>
<dbReference type="GO" id="GO:0045900">
    <property type="term" value="P:negative regulation of translational elongation"/>
    <property type="evidence" value="ECO:0007669"/>
    <property type="project" value="TreeGrafter"/>
</dbReference>
<dbReference type="RefSeq" id="WP_120042291.1">
    <property type="nucleotide sequence ID" value="NZ_QZFU01000020.1"/>
</dbReference>
<dbReference type="Pfam" id="PF16321">
    <property type="entry name" value="Ribosom_S30AE_C"/>
    <property type="match status" value="1"/>
</dbReference>
<feature type="region of interest" description="Disordered" evidence="1">
    <location>
        <begin position="97"/>
        <end position="117"/>
    </location>
</feature>
<protein>
    <recommendedName>
        <fullName evidence="2">Sigma 54 modulation/S30EA ribosomal protein C-terminal domain-containing protein</fullName>
    </recommendedName>
</protein>
<comment type="caution">
    <text evidence="3">The sequence shown here is derived from an EMBL/GenBank/DDBJ whole genome shotgun (WGS) entry which is preliminary data.</text>
</comment>
<evidence type="ECO:0000256" key="1">
    <source>
        <dbReference type="SAM" id="MobiDB-lite"/>
    </source>
</evidence>
<dbReference type="AlphaFoldDB" id="A0A3A4KIA5"/>
<feature type="domain" description="Sigma 54 modulation/S30EA ribosomal protein C-terminal" evidence="2">
    <location>
        <begin position="117"/>
        <end position="168"/>
    </location>
</feature>
<feature type="compositionally biased region" description="Basic and acidic residues" evidence="1">
    <location>
        <begin position="97"/>
        <end position="106"/>
    </location>
</feature>
<organism evidence="3 4">
    <name type="scientific">Nocardia panacis</name>
    <dbReference type="NCBI Taxonomy" id="2340916"/>
    <lineage>
        <taxon>Bacteria</taxon>
        <taxon>Bacillati</taxon>
        <taxon>Actinomycetota</taxon>
        <taxon>Actinomycetes</taxon>
        <taxon>Mycobacteriales</taxon>
        <taxon>Nocardiaceae</taxon>
        <taxon>Nocardia</taxon>
    </lineage>
</organism>